<feature type="binding site" evidence="5">
    <location>
        <position position="226"/>
    </location>
    <ligand>
        <name>isopentenyl diphosphate</name>
        <dbReference type="ChEBI" id="CHEBI:128769"/>
    </ligand>
</feature>
<feature type="binding site" evidence="5">
    <location>
        <position position="228"/>
    </location>
    <ligand>
        <name>(2E)-4-hydroxy-3-methylbut-2-enyl diphosphate</name>
        <dbReference type="ChEBI" id="CHEBI:128753"/>
    </ligand>
</feature>
<dbReference type="InterPro" id="IPR003451">
    <property type="entry name" value="LytB/IspH"/>
</dbReference>
<comment type="function">
    <text evidence="5">Catalyzes the conversion of 1-hydroxy-2-methyl-2-(E)-butenyl 4-diphosphate (HMBPP) into a mixture of isopentenyl diphosphate (IPP) and dimethylallyl diphosphate (DMAPP). Acts in the terminal step of the DOXP/MEP pathway for isoprenoid precursor biosynthesis.</text>
</comment>
<dbReference type="NCBIfam" id="NF002190">
    <property type="entry name" value="PRK01045.1-4"/>
    <property type="match status" value="1"/>
</dbReference>
<feature type="binding site" evidence="5">
    <location>
        <position position="227"/>
    </location>
    <ligand>
        <name>isopentenyl diphosphate</name>
        <dbReference type="ChEBI" id="CHEBI:128769"/>
    </ligand>
</feature>
<dbReference type="Gene3D" id="3.40.1010.20">
    <property type="entry name" value="4-hydroxy-3-methylbut-2-enyl diphosphate reductase, catalytic domain"/>
    <property type="match status" value="2"/>
</dbReference>
<dbReference type="CDD" id="cd13944">
    <property type="entry name" value="lytB_ispH"/>
    <property type="match status" value="1"/>
</dbReference>
<comment type="catalytic activity">
    <reaction evidence="5">
        <text>dimethylallyl diphosphate + 2 oxidized [2Fe-2S]-[ferredoxin] + H2O = (2E)-4-hydroxy-3-methylbut-2-enyl diphosphate + 2 reduced [2Fe-2S]-[ferredoxin] + 2 H(+)</text>
        <dbReference type="Rhea" id="RHEA:24825"/>
        <dbReference type="Rhea" id="RHEA-COMP:10000"/>
        <dbReference type="Rhea" id="RHEA-COMP:10001"/>
        <dbReference type="ChEBI" id="CHEBI:15377"/>
        <dbReference type="ChEBI" id="CHEBI:15378"/>
        <dbReference type="ChEBI" id="CHEBI:33737"/>
        <dbReference type="ChEBI" id="CHEBI:33738"/>
        <dbReference type="ChEBI" id="CHEBI:57623"/>
        <dbReference type="ChEBI" id="CHEBI:128753"/>
        <dbReference type="EC" id="1.17.7.4"/>
    </reaction>
</comment>
<evidence type="ECO:0000313" key="6">
    <source>
        <dbReference type="EMBL" id="VFP88424.1"/>
    </source>
</evidence>
<dbReference type="AlphaFoldDB" id="A0A803FTY9"/>
<evidence type="ECO:0000256" key="3">
    <source>
        <dbReference type="ARBA" id="ARBA00023004"/>
    </source>
</evidence>
<dbReference type="Pfam" id="PF02401">
    <property type="entry name" value="LYTB"/>
    <property type="match status" value="1"/>
</dbReference>
<feature type="binding site" evidence="5">
    <location>
        <position position="97"/>
    </location>
    <ligand>
        <name>[4Fe-4S] cluster</name>
        <dbReference type="ChEBI" id="CHEBI:49883"/>
    </ligand>
</feature>
<dbReference type="HAMAP" id="MF_00191">
    <property type="entry name" value="IspH"/>
    <property type="match status" value="1"/>
</dbReference>
<comment type="pathway">
    <text evidence="5">Isoprenoid biosynthesis; dimethylallyl diphosphate biosynthesis; dimethylallyl diphosphate from (2E)-4-hydroxy-3-methylbutenyl diphosphate: step 1/1.</text>
</comment>
<gene>
    <name evidence="5 6" type="primary">ispH</name>
    <name evidence="6" type="ORF">ERCIPICE3303_463</name>
</gene>
<dbReference type="PANTHER" id="PTHR30426">
    <property type="entry name" value="4-HYDROXY-3-METHYLBUT-2-ENYL DIPHOSPHATE REDUCTASE"/>
    <property type="match status" value="1"/>
</dbReference>
<dbReference type="GO" id="GO:0050992">
    <property type="term" value="P:dimethylallyl diphosphate biosynthetic process"/>
    <property type="evidence" value="ECO:0007669"/>
    <property type="project" value="UniProtKB-UniRule"/>
</dbReference>
<dbReference type="UniPathway" id="UPA00056">
    <property type="reaction ID" value="UER00097"/>
</dbReference>
<feature type="binding site" evidence="5">
    <location>
        <position position="125"/>
    </location>
    <ligand>
        <name>(2E)-4-hydroxy-3-methylbut-2-enyl diphosphate</name>
        <dbReference type="ChEBI" id="CHEBI:128753"/>
    </ligand>
</feature>
<feature type="binding site" evidence="5">
    <location>
        <position position="226"/>
    </location>
    <ligand>
        <name>dimethylallyl diphosphate</name>
        <dbReference type="ChEBI" id="CHEBI:57623"/>
    </ligand>
</feature>
<dbReference type="EC" id="1.17.7.4" evidence="5"/>
<evidence type="ECO:0000256" key="2">
    <source>
        <dbReference type="ARBA" id="ARBA00022723"/>
    </source>
</evidence>
<feature type="binding site" evidence="5">
    <location>
        <position position="12"/>
    </location>
    <ligand>
        <name>[4Fe-4S] cluster</name>
        <dbReference type="ChEBI" id="CHEBI:49883"/>
    </ligand>
</feature>
<keyword evidence="3 5" id="KW-0408">Iron</keyword>
<dbReference type="GO" id="GO:0051745">
    <property type="term" value="F:4-hydroxy-3-methylbut-2-enyl diphosphate reductase activity"/>
    <property type="evidence" value="ECO:0007669"/>
    <property type="project" value="UniProtKB-UniRule"/>
</dbReference>
<feature type="binding site" evidence="5">
    <location>
        <position position="74"/>
    </location>
    <ligand>
        <name>dimethylallyl diphosphate</name>
        <dbReference type="ChEBI" id="CHEBI:57623"/>
    </ligand>
</feature>
<feature type="binding site" evidence="5">
    <location>
        <position position="74"/>
    </location>
    <ligand>
        <name>isopentenyl diphosphate</name>
        <dbReference type="ChEBI" id="CHEBI:128769"/>
    </ligand>
</feature>
<dbReference type="GO" id="GO:0046872">
    <property type="term" value="F:metal ion binding"/>
    <property type="evidence" value="ECO:0007669"/>
    <property type="project" value="UniProtKB-KW"/>
</dbReference>
<feature type="binding site" evidence="5">
    <location>
        <position position="227"/>
    </location>
    <ligand>
        <name>dimethylallyl diphosphate</name>
        <dbReference type="ChEBI" id="CHEBI:57623"/>
    </ligand>
</feature>
<dbReference type="NCBIfam" id="TIGR00216">
    <property type="entry name" value="ispH_lytB"/>
    <property type="match status" value="1"/>
</dbReference>
<protein>
    <recommendedName>
        <fullName evidence="5">4-hydroxy-3-methylbut-2-enyl diphosphate reductase</fullName>
        <shortName evidence="5">HMBPP reductase</shortName>
        <ecNumber evidence="5">1.17.7.4</ecNumber>
    </recommendedName>
</protein>
<keyword evidence="5" id="KW-0414">Isoprene biosynthesis</keyword>
<keyword evidence="1 5" id="KW-0004">4Fe-4S</keyword>
<feature type="binding site" evidence="5">
    <location>
        <position position="74"/>
    </location>
    <ligand>
        <name>(2E)-4-hydroxy-3-methylbut-2-enyl diphosphate</name>
        <dbReference type="ChEBI" id="CHEBI:128753"/>
    </ligand>
</feature>
<comment type="subunit">
    <text evidence="5">Homodimer.</text>
</comment>
<comment type="catalytic activity">
    <reaction evidence="5">
        <text>isopentenyl diphosphate + 2 oxidized [2Fe-2S]-[ferredoxin] + H2O = (2E)-4-hydroxy-3-methylbut-2-enyl diphosphate + 2 reduced [2Fe-2S]-[ferredoxin] + 2 H(+)</text>
        <dbReference type="Rhea" id="RHEA:24488"/>
        <dbReference type="Rhea" id="RHEA-COMP:10000"/>
        <dbReference type="Rhea" id="RHEA-COMP:10001"/>
        <dbReference type="ChEBI" id="CHEBI:15377"/>
        <dbReference type="ChEBI" id="CHEBI:15378"/>
        <dbReference type="ChEBI" id="CHEBI:33737"/>
        <dbReference type="ChEBI" id="CHEBI:33738"/>
        <dbReference type="ChEBI" id="CHEBI:128753"/>
        <dbReference type="ChEBI" id="CHEBI:128769"/>
        <dbReference type="EC" id="1.17.7.4"/>
    </reaction>
</comment>
<evidence type="ECO:0000256" key="4">
    <source>
        <dbReference type="ARBA" id="ARBA00023014"/>
    </source>
</evidence>
<dbReference type="GO" id="GO:0019288">
    <property type="term" value="P:isopentenyl diphosphate biosynthetic process, methylerythritol 4-phosphate pathway"/>
    <property type="evidence" value="ECO:0007669"/>
    <property type="project" value="UniProtKB-UniRule"/>
</dbReference>
<dbReference type="NCBIfam" id="NF002188">
    <property type="entry name" value="PRK01045.1-2"/>
    <property type="match status" value="1"/>
</dbReference>
<feature type="binding site" evidence="5">
    <location>
        <position position="270"/>
    </location>
    <ligand>
        <name>(2E)-4-hydroxy-3-methylbut-2-enyl diphosphate</name>
        <dbReference type="ChEBI" id="CHEBI:128753"/>
    </ligand>
</feature>
<dbReference type="PANTHER" id="PTHR30426:SF0">
    <property type="entry name" value="4-HYDROXY-3-METHYLBUT-2-ENYL DIPHOSPHATE REDUCTASE"/>
    <property type="match status" value="1"/>
</dbReference>
<evidence type="ECO:0000256" key="1">
    <source>
        <dbReference type="ARBA" id="ARBA00022485"/>
    </source>
</evidence>
<feature type="binding site" evidence="5">
    <location>
        <position position="198"/>
    </location>
    <ligand>
        <name>[4Fe-4S] cluster</name>
        <dbReference type="ChEBI" id="CHEBI:49883"/>
    </ligand>
</feature>
<keyword evidence="5 6" id="KW-0560">Oxidoreductase</keyword>
<comment type="cofactor">
    <cofactor evidence="5">
        <name>[4Fe-4S] cluster</name>
        <dbReference type="ChEBI" id="CHEBI:49883"/>
    </cofactor>
    <text evidence="5">Binds 1 [4Fe-4S] cluster per subunit.</text>
</comment>
<keyword evidence="2 5" id="KW-0479">Metal-binding</keyword>
<dbReference type="GO" id="GO:0051539">
    <property type="term" value="F:4 iron, 4 sulfur cluster binding"/>
    <property type="evidence" value="ECO:0007669"/>
    <property type="project" value="UniProtKB-UniRule"/>
</dbReference>
<feature type="binding site" evidence="5">
    <location>
        <position position="41"/>
    </location>
    <ligand>
        <name>dimethylallyl diphosphate</name>
        <dbReference type="ChEBI" id="CHEBI:57623"/>
    </ligand>
</feature>
<organism evidence="6 7">
    <name type="scientific">Candidatus Erwinia haradaeae</name>
    <dbReference type="NCBI Taxonomy" id="1922217"/>
    <lineage>
        <taxon>Bacteria</taxon>
        <taxon>Pseudomonadati</taxon>
        <taxon>Pseudomonadota</taxon>
        <taxon>Gammaproteobacteria</taxon>
        <taxon>Enterobacterales</taxon>
        <taxon>Erwiniaceae</taxon>
        <taxon>Erwinia</taxon>
    </lineage>
</organism>
<feature type="active site" description="Proton donor" evidence="5">
    <location>
        <position position="127"/>
    </location>
</feature>
<proteinExistence type="inferred from homology"/>
<feature type="binding site" evidence="5">
    <location>
        <position position="227"/>
    </location>
    <ligand>
        <name>(2E)-4-hydroxy-3-methylbut-2-enyl diphosphate</name>
        <dbReference type="ChEBI" id="CHEBI:128753"/>
    </ligand>
</feature>
<dbReference type="Proteomes" id="UP000294289">
    <property type="component" value="Chromosome"/>
</dbReference>
<reference evidence="6 7" key="1">
    <citation type="submission" date="2019-02" db="EMBL/GenBank/DDBJ databases">
        <authorList>
            <person name="Manzano-Marin A."/>
            <person name="Manzano-Marin A."/>
        </authorList>
    </citation>
    <scope>NUCLEOTIDE SEQUENCE [LARGE SCALE GENOMIC DNA]</scope>
    <source>
        <strain evidence="6 7">ErCipiceae</strain>
    </source>
</reference>
<feature type="binding site" evidence="5">
    <location>
        <position position="228"/>
    </location>
    <ligand>
        <name>isopentenyl diphosphate</name>
        <dbReference type="ChEBI" id="CHEBI:128769"/>
    </ligand>
</feature>
<dbReference type="UniPathway" id="UPA00059">
    <property type="reaction ID" value="UER00105"/>
</dbReference>
<evidence type="ECO:0000256" key="5">
    <source>
        <dbReference type="HAMAP-Rule" id="MF_00191"/>
    </source>
</evidence>
<feature type="binding site" evidence="5">
    <location>
        <position position="125"/>
    </location>
    <ligand>
        <name>isopentenyl diphosphate</name>
        <dbReference type="ChEBI" id="CHEBI:128769"/>
    </ligand>
</feature>
<keyword evidence="4 5" id="KW-0411">Iron-sulfur</keyword>
<dbReference type="OrthoDB" id="9804068at2"/>
<evidence type="ECO:0000313" key="7">
    <source>
        <dbReference type="Proteomes" id="UP000294289"/>
    </source>
</evidence>
<dbReference type="Gene3D" id="3.40.50.11270">
    <property type="match status" value="1"/>
</dbReference>
<dbReference type="RefSeq" id="WP_157991102.1">
    <property type="nucleotide sequence ID" value="NZ_LR217737.1"/>
</dbReference>
<feature type="binding site" evidence="5">
    <location>
        <position position="168"/>
    </location>
    <ligand>
        <name>(2E)-4-hydroxy-3-methylbut-2-enyl diphosphate</name>
        <dbReference type="ChEBI" id="CHEBI:128753"/>
    </ligand>
</feature>
<accession>A0A803FTY9</accession>
<dbReference type="EMBL" id="LR217737">
    <property type="protein sequence ID" value="VFP88424.1"/>
    <property type="molecule type" value="Genomic_DNA"/>
</dbReference>
<comment type="similarity">
    <text evidence="5">Belongs to the IspH family.</text>
</comment>
<feature type="binding site" evidence="5">
    <location>
        <position position="270"/>
    </location>
    <ligand>
        <name>dimethylallyl diphosphate</name>
        <dbReference type="ChEBI" id="CHEBI:57623"/>
    </ligand>
</feature>
<comment type="pathway">
    <text evidence="5">Isoprenoid biosynthesis; isopentenyl diphosphate biosynthesis via DXP pathway; isopentenyl diphosphate from 1-deoxy-D-xylulose 5-phosphate: step 6/6.</text>
</comment>
<feature type="binding site" evidence="5">
    <location>
        <position position="125"/>
    </location>
    <ligand>
        <name>dimethylallyl diphosphate</name>
        <dbReference type="ChEBI" id="CHEBI:57623"/>
    </ligand>
</feature>
<feature type="binding site" evidence="5">
    <location>
        <position position="270"/>
    </location>
    <ligand>
        <name>isopentenyl diphosphate</name>
        <dbReference type="ChEBI" id="CHEBI:128769"/>
    </ligand>
</feature>
<feature type="binding site" evidence="5">
    <location>
        <position position="226"/>
    </location>
    <ligand>
        <name>(2E)-4-hydroxy-3-methylbut-2-enyl diphosphate</name>
        <dbReference type="ChEBI" id="CHEBI:128753"/>
    </ligand>
</feature>
<sequence>MKILLAKPRGFCAGVKRAINIVERVLEIYGAPIFVYHEIVHNRYVINNLQNRGVIFVNKIDNVPEKSILIFSAHGVSRIIRQQAIKRNLTMLFDATCPLVTKVHLEVVRASRTGTEAILIGHSGHPEIEGTMGQYHNPLGGIYLIEKSEDIYKLQVKNENKLCVMTQTTLSINDSKKIINKLRSHFPKIANSPHKDICYATTNRQTAVRNLAYKTDLVLVVGSKNSSNSNRLVEQAKSIGTVSYLIDSKEDIDEKWIKNISCIGVTAGASAPDILVQQVIERLSELGGVNVTELVGCEEKMIFKIPKELHIAMQILK</sequence>
<feature type="binding site" evidence="5">
    <location>
        <position position="41"/>
    </location>
    <ligand>
        <name>(2E)-4-hydroxy-3-methylbut-2-enyl diphosphate</name>
        <dbReference type="ChEBI" id="CHEBI:128753"/>
    </ligand>
</feature>
<feature type="binding site" evidence="5">
    <location>
        <position position="228"/>
    </location>
    <ligand>
        <name>dimethylallyl diphosphate</name>
        <dbReference type="ChEBI" id="CHEBI:57623"/>
    </ligand>
</feature>
<feature type="binding site" evidence="5">
    <location>
        <position position="41"/>
    </location>
    <ligand>
        <name>isopentenyl diphosphate</name>
        <dbReference type="ChEBI" id="CHEBI:128769"/>
    </ligand>
</feature>
<name>A0A803FTY9_9GAMM</name>
<dbReference type="GO" id="GO:0016114">
    <property type="term" value="P:terpenoid biosynthetic process"/>
    <property type="evidence" value="ECO:0007669"/>
    <property type="project" value="UniProtKB-UniRule"/>
</dbReference>